<dbReference type="InterPro" id="IPR013325">
    <property type="entry name" value="RNA_pol_sigma_r2"/>
</dbReference>
<feature type="domain" description="RNA polymerase sigma-70 region 2" evidence="6">
    <location>
        <begin position="21"/>
        <end position="88"/>
    </location>
</feature>
<evidence type="ECO:0000256" key="5">
    <source>
        <dbReference type="SAM" id="MobiDB-lite"/>
    </source>
</evidence>
<dbReference type="InterPro" id="IPR039425">
    <property type="entry name" value="RNA_pol_sigma-70-like"/>
</dbReference>
<protein>
    <submittedName>
        <fullName evidence="8">ECF RNA polymerase sigma-E factor</fullName>
    </submittedName>
</protein>
<dbReference type="GO" id="GO:0016987">
    <property type="term" value="F:sigma factor activity"/>
    <property type="evidence" value="ECO:0007669"/>
    <property type="project" value="UniProtKB-KW"/>
</dbReference>
<dbReference type="PANTHER" id="PTHR43133">
    <property type="entry name" value="RNA POLYMERASE ECF-TYPE SIGMA FACTO"/>
    <property type="match status" value="1"/>
</dbReference>
<evidence type="ECO:0000313" key="8">
    <source>
        <dbReference type="EMBL" id="GBD09590.1"/>
    </source>
</evidence>
<keyword evidence="3" id="KW-0731">Sigma factor</keyword>
<evidence type="ECO:0000259" key="6">
    <source>
        <dbReference type="Pfam" id="PF04542"/>
    </source>
</evidence>
<dbReference type="CDD" id="cd06171">
    <property type="entry name" value="Sigma70_r4"/>
    <property type="match status" value="1"/>
</dbReference>
<accession>A0A2H5Y846</accession>
<name>A0A2H5Y846_9CHLR</name>
<dbReference type="EMBL" id="BEHY01000052">
    <property type="protein sequence ID" value="GBD09590.1"/>
    <property type="molecule type" value="Genomic_DNA"/>
</dbReference>
<feature type="domain" description="RNA polymerase sigma factor 70 region 4 type 2" evidence="7">
    <location>
        <begin position="119"/>
        <end position="171"/>
    </location>
</feature>
<keyword evidence="4" id="KW-0804">Transcription</keyword>
<dbReference type="InterPro" id="IPR013324">
    <property type="entry name" value="RNA_pol_sigma_r3/r4-like"/>
</dbReference>
<dbReference type="InterPro" id="IPR013249">
    <property type="entry name" value="RNA_pol_sigma70_r4_t2"/>
</dbReference>
<feature type="compositionally biased region" description="Low complexity" evidence="5">
    <location>
        <begin position="92"/>
        <end position="104"/>
    </location>
</feature>
<dbReference type="SUPFAM" id="SSF88659">
    <property type="entry name" value="Sigma3 and sigma4 domains of RNA polymerase sigma factors"/>
    <property type="match status" value="1"/>
</dbReference>
<dbReference type="PANTHER" id="PTHR43133:SF51">
    <property type="entry name" value="RNA POLYMERASE SIGMA FACTOR"/>
    <property type="match status" value="1"/>
</dbReference>
<dbReference type="SUPFAM" id="SSF88946">
    <property type="entry name" value="Sigma2 domain of RNA polymerase sigma factors"/>
    <property type="match status" value="1"/>
</dbReference>
<evidence type="ECO:0000256" key="2">
    <source>
        <dbReference type="ARBA" id="ARBA00023015"/>
    </source>
</evidence>
<dbReference type="GO" id="GO:0003677">
    <property type="term" value="F:DNA binding"/>
    <property type="evidence" value="ECO:0007669"/>
    <property type="project" value="InterPro"/>
</dbReference>
<dbReference type="InterPro" id="IPR014284">
    <property type="entry name" value="RNA_pol_sigma-70_dom"/>
</dbReference>
<evidence type="ECO:0000256" key="3">
    <source>
        <dbReference type="ARBA" id="ARBA00023082"/>
    </source>
</evidence>
<comment type="similarity">
    <text evidence="1">Belongs to the sigma-70 factor family. ECF subfamily.</text>
</comment>
<dbReference type="NCBIfam" id="TIGR02937">
    <property type="entry name" value="sigma70-ECF"/>
    <property type="match status" value="1"/>
</dbReference>
<dbReference type="InterPro" id="IPR036388">
    <property type="entry name" value="WH-like_DNA-bd_sf"/>
</dbReference>
<dbReference type="InterPro" id="IPR007627">
    <property type="entry name" value="RNA_pol_sigma70_r2"/>
</dbReference>
<gene>
    <name evidence="8" type="primary">rpoE</name>
    <name evidence="8" type="ORF">HRbin22_01847</name>
</gene>
<dbReference type="GO" id="GO:0006352">
    <property type="term" value="P:DNA-templated transcription initiation"/>
    <property type="evidence" value="ECO:0007669"/>
    <property type="project" value="InterPro"/>
</dbReference>
<reference evidence="9" key="1">
    <citation type="submission" date="2017-09" db="EMBL/GenBank/DDBJ databases">
        <title>Metaegenomics of thermophilic ammonia-oxidizing enrichment culture.</title>
        <authorList>
            <person name="Kato S."/>
            <person name="Suzuki K."/>
        </authorList>
    </citation>
    <scope>NUCLEOTIDE SEQUENCE [LARGE SCALE GENOMIC DNA]</scope>
</reference>
<dbReference type="AlphaFoldDB" id="A0A2H5Y846"/>
<evidence type="ECO:0000259" key="7">
    <source>
        <dbReference type="Pfam" id="PF08281"/>
    </source>
</evidence>
<sequence length="181" mass="20650">MDEREAIERWRKGDPEGMAALVRWYQGRALRIAALILPDPMQAEDAVQTAFIRAWMKRKSFRPDAPFWPWFRRLVANEAWRLARREGREAPGESGPVEEGGPDPASDPADGWDQRETLERLVQALEALSPMQRAVLTLRYYEAMSEAEIAEALGCAIGTVKWHLHQARERLRAWLKTGGEG</sequence>
<organism evidence="8 9">
    <name type="scientific">Candidatus Thermoflexus japonica</name>
    <dbReference type="NCBI Taxonomy" id="2035417"/>
    <lineage>
        <taxon>Bacteria</taxon>
        <taxon>Bacillati</taxon>
        <taxon>Chloroflexota</taxon>
        <taxon>Thermoflexia</taxon>
        <taxon>Thermoflexales</taxon>
        <taxon>Thermoflexaceae</taxon>
        <taxon>Thermoflexus</taxon>
    </lineage>
</organism>
<dbReference type="Proteomes" id="UP000236642">
    <property type="component" value="Unassembled WGS sequence"/>
</dbReference>
<feature type="region of interest" description="Disordered" evidence="5">
    <location>
        <begin position="86"/>
        <end position="112"/>
    </location>
</feature>
<proteinExistence type="inferred from homology"/>
<comment type="caution">
    <text evidence="8">The sequence shown here is derived from an EMBL/GenBank/DDBJ whole genome shotgun (WGS) entry which is preliminary data.</text>
</comment>
<dbReference type="Pfam" id="PF04542">
    <property type="entry name" value="Sigma70_r2"/>
    <property type="match status" value="1"/>
</dbReference>
<evidence type="ECO:0000256" key="1">
    <source>
        <dbReference type="ARBA" id="ARBA00010641"/>
    </source>
</evidence>
<dbReference type="Gene3D" id="1.10.10.10">
    <property type="entry name" value="Winged helix-like DNA-binding domain superfamily/Winged helix DNA-binding domain"/>
    <property type="match status" value="1"/>
</dbReference>
<evidence type="ECO:0000256" key="4">
    <source>
        <dbReference type="ARBA" id="ARBA00023163"/>
    </source>
</evidence>
<keyword evidence="2" id="KW-0805">Transcription regulation</keyword>
<dbReference type="Gene3D" id="1.10.1740.10">
    <property type="match status" value="1"/>
</dbReference>
<evidence type="ECO:0000313" key="9">
    <source>
        <dbReference type="Proteomes" id="UP000236642"/>
    </source>
</evidence>
<dbReference type="Pfam" id="PF08281">
    <property type="entry name" value="Sigma70_r4_2"/>
    <property type="match status" value="1"/>
</dbReference>